<protein>
    <submittedName>
        <fullName evidence="2">Uncharacterized protein</fullName>
    </submittedName>
</protein>
<dbReference type="STRING" id="574376.BAMA_15510"/>
<evidence type="ECO:0000313" key="3">
    <source>
        <dbReference type="Proteomes" id="UP000027822"/>
    </source>
</evidence>
<proteinExistence type="predicted"/>
<accession>A0A073JSY8</accession>
<dbReference type="Proteomes" id="UP000027822">
    <property type="component" value="Unassembled WGS sequence"/>
</dbReference>
<sequence>MAEERNWNQLCEKAEKLREQNLSWAKIADHLGIGESTLYYHISKRREPSEKRVGVAKENTSIKPSIRQKKAEKTLRGHSEITSEVTTLSSETMMELKKLKEQVKFTVEENNLLKQEKEQLQKELLAETKMRLQAGEYTEFYQNQYHQLEEDYETLKNEFNLLNEKKWELENQLRKAHENLRLSEEIVSQEREHRLELQGRSQALGMALKAVL</sequence>
<evidence type="ECO:0000256" key="1">
    <source>
        <dbReference type="SAM" id="Coils"/>
    </source>
</evidence>
<dbReference type="EMBL" id="JOTN01000031">
    <property type="protein sequence ID" value="KEK17362.1"/>
    <property type="molecule type" value="Genomic_DNA"/>
</dbReference>
<name>A0A073JSY8_9BACI</name>
<dbReference type="Gene3D" id="1.10.10.60">
    <property type="entry name" value="Homeodomain-like"/>
    <property type="match status" value="1"/>
</dbReference>
<keyword evidence="3" id="KW-1185">Reference proteome</keyword>
<gene>
    <name evidence="2" type="ORF">BAMA_15510</name>
</gene>
<comment type="caution">
    <text evidence="2">The sequence shown here is derived from an EMBL/GenBank/DDBJ whole genome shotgun (WGS) entry which is preliminary data.</text>
</comment>
<reference evidence="2 3" key="1">
    <citation type="submission" date="2014-06" db="EMBL/GenBank/DDBJ databases">
        <title>Draft genome sequence of Bacillus manliponensis JCM 15802 (MCCC 1A00708).</title>
        <authorList>
            <person name="Lai Q."/>
            <person name="Liu Y."/>
            <person name="Shao Z."/>
        </authorList>
    </citation>
    <scope>NUCLEOTIDE SEQUENCE [LARGE SCALE GENOMIC DNA]</scope>
    <source>
        <strain evidence="2 3">JCM 15802</strain>
    </source>
</reference>
<keyword evidence="1" id="KW-0175">Coiled coil</keyword>
<feature type="coiled-coil region" evidence="1">
    <location>
        <begin position="96"/>
        <end position="179"/>
    </location>
</feature>
<dbReference type="AlphaFoldDB" id="A0A073JSY8"/>
<evidence type="ECO:0000313" key="2">
    <source>
        <dbReference type="EMBL" id="KEK17362.1"/>
    </source>
</evidence>
<organism evidence="2 3">
    <name type="scientific">Bacillus manliponensis</name>
    <dbReference type="NCBI Taxonomy" id="574376"/>
    <lineage>
        <taxon>Bacteria</taxon>
        <taxon>Bacillati</taxon>
        <taxon>Bacillota</taxon>
        <taxon>Bacilli</taxon>
        <taxon>Bacillales</taxon>
        <taxon>Bacillaceae</taxon>
        <taxon>Bacillus</taxon>
        <taxon>Bacillus cereus group</taxon>
    </lineage>
</organism>